<proteinExistence type="predicted"/>
<dbReference type="AlphaFoldDB" id="A0A6B0S6L1"/>
<feature type="compositionally biased region" description="Basic and acidic residues" evidence="1">
    <location>
        <begin position="194"/>
        <end position="203"/>
    </location>
</feature>
<comment type="caution">
    <text evidence="2">The sequence shown here is derived from an EMBL/GenBank/DDBJ whole genome shotgun (WGS) entry which is preliminary data.</text>
</comment>
<feature type="region of interest" description="Disordered" evidence="1">
    <location>
        <begin position="313"/>
        <end position="397"/>
    </location>
</feature>
<gene>
    <name evidence="2" type="ORF">E5288_WYG007415</name>
</gene>
<evidence type="ECO:0000313" key="3">
    <source>
        <dbReference type="Proteomes" id="UP000322234"/>
    </source>
</evidence>
<dbReference type="EMBL" id="VBQZ03000199">
    <property type="protein sequence ID" value="MXQ97702.1"/>
    <property type="molecule type" value="Genomic_DNA"/>
</dbReference>
<feature type="compositionally biased region" description="Polar residues" evidence="1">
    <location>
        <begin position="571"/>
        <end position="585"/>
    </location>
</feature>
<evidence type="ECO:0000256" key="1">
    <source>
        <dbReference type="SAM" id="MobiDB-lite"/>
    </source>
</evidence>
<feature type="region of interest" description="Disordered" evidence="1">
    <location>
        <begin position="92"/>
        <end position="117"/>
    </location>
</feature>
<sequence length="640" mass="69043">MRGARPGPQLLALLRPQSPMAAAALKVPPEVAVAAEWLPDHEEHLFPTFLLVTLSLSSCGLLRSGSLWPSCLVPSVGLTPSRTHAMTQLEQHGEPCVPTGGVSTTATPAGKLRQRRHLRRAPGTPYCPCQTCARVLPCPAKVHTLHRHFIGVSAPAGCWCGAEADEAPSEQSGCVEADRANLHQHQDPNSGEKPSTREEHEGNGKVSAGSSGLPKPQAAPSGGEPSLTRPSSSFAIPWLISAYLVSGPPKHKVHLGFQEHPQSSATSKHTHMLVLETLTSSYRVPKMDVFHTIPYSIKSHGPRMTHLWVPQIPGQRERKGESPRTTASSVSYPEANRTTVPGAGGLKATHSPASGPADRRQRTPYPGNSPRSGLGSPPRRGTDPHQPPSRHRKSGLHLRGRVQLCPGSSLDECPAAHAQAQPVGEGQTTLRDPGKQCCVIPKMTTLDFCGHVGQSHPQEILNRRPLFVKPLASFLIPELAPTEKHGRLPESVTSEKGHDIDTLKRVEIRNLRVSERSTEVPTPTQSCCEKTVTRADSQREVRARPRARVRICLWILPGPGDRSSGHPAPRSPTSSRQEDQASCSTIHVGDKGRASGRKQAQNMARKIGWGGGVRVAPPSRPREDGTQKEAAELPPLPPRR</sequence>
<feature type="region of interest" description="Disordered" evidence="1">
    <location>
        <begin position="556"/>
        <end position="640"/>
    </location>
</feature>
<feature type="compositionally biased region" description="Polar residues" evidence="1">
    <location>
        <begin position="323"/>
        <end position="339"/>
    </location>
</feature>
<feature type="compositionally biased region" description="Basic and acidic residues" evidence="1">
    <location>
        <begin position="620"/>
        <end position="631"/>
    </location>
</feature>
<evidence type="ECO:0000313" key="2">
    <source>
        <dbReference type="EMBL" id="MXQ97702.1"/>
    </source>
</evidence>
<keyword evidence="3" id="KW-1185">Reference proteome</keyword>
<organism evidence="2 3">
    <name type="scientific">Bos mutus</name>
    <name type="common">wild yak</name>
    <dbReference type="NCBI Taxonomy" id="72004"/>
    <lineage>
        <taxon>Eukaryota</taxon>
        <taxon>Metazoa</taxon>
        <taxon>Chordata</taxon>
        <taxon>Craniata</taxon>
        <taxon>Vertebrata</taxon>
        <taxon>Euteleostomi</taxon>
        <taxon>Mammalia</taxon>
        <taxon>Eutheria</taxon>
        <taxon>Laurasiatheria</taxon>
        <taxon>Artiodactyla</taxon>
        <taxon>Ruminantia</taxon>
        <taxon>Pecora</taxon>
        <taxon>Bovidae</taxon>
        <taxon>Bovinae</taxon>
        <taxon>Bos</taxon>
    </lineage>
</organism>
<feature type="region of interest" description="Disordered" evidence="1">
    <location>
        <begin position="182"/>
        <end position="228"/>
    </location>
</feature>
<accession>A0A6B0S6L1</accession>
<dbReference type="Proteomes" id="UP000322234">
    <property type="component" value="Unassembled WGS sequence"/>
</dbReference>
<protein>
    <submittedName>
        <fullName evidence="2">Uncharacterized protein</fullName>
    </submittedName>
</protein>
<feature type="compositionally biased region" description="Basic residues" evidence="1">
    <location>
        <begin position="388"/>
        <end position="397"/>
    </location>
</feature>
<reference evidence="2" key="1">
    <citation type="submission" date="2019-10" db="EMBL/GenBank/DDBJ databases">
        <title>The sequence and de novo assembly of the wild yak genome.</title>
        <authorList>
            <person name="Liu Y."/>
        </authorList>
    </citation>
    <scope>NUCLEOTIDE SEQUENCE [LARGE SCALE GENOMIC DNA]</scope>
    <source>
        <strain evidence="2">WY2019</strain>
    </source>
</reference>
<name>A0A6B0S6L1_9CETA</name>